<dbReference type="InterPro" id="IPR001173">
    <property type="entry name" value="Glyco_trans_2-like"/>
</dbReference>
<sequence length="277" mass="30969">MTIAIVMPAFRAQTLILEAVGSLFAQTDPDWALVVVGDDGEDYEALLGRAGLWDRRCRFISSARIKGGASRARNIALDALDTPYAAILDADDRMKPEKLAQMRRAFAEHPVVSTALDVMDDRYRHLRFVGDGDDRVLPARDYKFTCLSMDSMIGWDRRRCDGRYDPALPNLTDLDFLMKLWRTAEGTFHLGTPLHDYVKLTVSMSNGPGVTERMIGVKRLLLDRLARGDYPMQGEGAADGIARFLTLSLDAEQRYEAAMAERPGLLFEDHLEPMLAG</sequence>
<dbReference type="CDD" id="cd00761">
    <property type="entry name" value="Glyco_tranf_GTA_type"/>
    <property type="match status" value="1"/>
</dbReference>
<reference evidence="5 6" key="1">
    <citation type="submission" date="2016-11" db="EMBL/GenBank/DDBJ databases">
        <authorList>
            <person name="Jaros S."/>
            <person name="Januszkiewicz K."/>
            <person name="Wedrychowicz H."/>
        </authorList>
    </citation>
    <scope>NUCLEOTIDE SEQUENCE [LARGE SCALE GENOMIC DNA]</scope>
    <source>
        <strain evidence="5 6">ATCC 23634</strain>
    </source>
</reference>
<dbReference type="PANTHER" id="PTHR43685">
    <property type="entry name" value="GLYCOSYLTRANSFERASE"/>
    <property type="match status" value="1"/>
</dbReference>
<dbReference type="InterPro" id="IPR050834">
    <property type="entry name" value="Glycosyltransf_2"/>
</dbReference>
<name>A0A1K2HXP1_9HYPH</name>
<keyword evidence="6" id="KW-1185">Reference proteome</keyword>
<accession>A0A1K2HXP1</accession>
<dbReference type="RefSeq" id="WP_072341972.1">
    <property type="nucleotide sequence ID" value="NZ_FPKU01000002.1"/>
</dbReference>
<keyword evidence="3 5" id="KW-0808">Transferase</keyword>
<protein>
    <submittedName>
        <fullName evidence="5">Glycosyltransferase involved in cell wall bisynthesis</fullName>
    </submittedName>
</protein>
<dbReference type="OrthoDB" id="9794124at2"/>
<gene>
    <name evidence="5" type="ORF">SAMN02983003_1906</name>
</gene>
<proteinExistence type="inferred from homology"/>
<dbReference type="Pfam" id="PF00535">
    <property type="entry name" value="Glycos_transf_2"/>
    <property type="match status" value="1"/>
</dbReference>
<evidence type="ECO:0000256" key="1">
    <source>
        <dbReference type="ARBA" id="ARBA00006739"/>
    </source>
</evidence>
<organism evidence="5 6">
    <name type="scientific">Devosia enhydra</name>
    <dbReference type="NCBI Taxonomy" id="665118"/>
    <lineage>
        <taxon>Bacteria</taxon>
        <taxon>Pseudomonadati</taxon>
        <taxon>Pseudomonadota</taxon>
        <taxon>Alphaproteobacteria</taxon>
        <taxon>Hyphomicrobiales</taxon>
        <taxon>Devosiaceae</taxon>
        <taxon>Devosia</taxon>
    </lineage>
</organism>
<evidence type="ECO:0000256" key="3">
    <source>
        <dbReference type="ARBA" id="ARBA00022679"/>
    </source>
</evidence>
<dbReference type="STRING" id="665118.SAMN02983003_1906"/>
<feature type="domain" description="Glycosyltransferase 2-like" evidence="4">
    <location>
        <begin position="5"/>
        <end position="113"/>
    </location>
</feature>
<dbReference type="Gene3D" id="3.90.550.10">
    <property type="entry name" value="Spore Coat Polysaccharide Biosynthesis Protein SpsA, Chain A"/>
    <property type="match status" value="1"/>
</dbReference>
<comment type="similarity">
    <text evidence="1">Belongs to the glycosyltransferase 2 family.</text>
</comment>
<dbReference type="PANTHER" id="PTHR43685:SF5">
    <property type="entry name" value="GLYCOSYLTRANSFERASE EPSE-RELATED"/>
    <property type="match status" value="1"/>
</dbReference>
<evidence type="ECO:0000259" key="4">
    <source>
        <dbReference type="Pfam" id="PF00535"/>
    </source>
</evidence>
<evidence type="ECO:0000313" key="5">
    <source>
        <dbReference type="EMBL" id="SFZ84252.1"/>
    </source>
</evidence>
<dbReference type="GO" id="GO:0016757">
    <property type="term" value="F:glycosyltransferase activity"/>
    <property type="evidence" value="ECO:0007669"/>
    <property type="project" value="UniProtKB-KW"/>
</dbReference>
<evidence type="ECO:0000256" key="2">
    <source>
        <dbReference type="ARBA" id="ARBA00022676"/>
    </source>
</evidence>
<evidence type="ECO:0000313" key="6">
    <source>
        <dbReference type="Proteomes" id="UP000183447"/>
    </source>
</evidence>
<dbReference type="Proteomes" id="UP000183447">
    <property type="component" value="Unassembled WGS sequence"/>
</dbReference>
<dbReference type="SUPFAM" id="SSF53448">
    <property type="entry name" value="Nucleotide-diphospho-sugar transferases"/>
    <property type="match status" value="1"/>
</dbReference>
<dbReference type="InterPro" id="IPR029044">
    <property type="entry name" value="Nucleotide-diphossugar_trans"/>
</dbReference>
<keyword evidence="2" id="KW-0328">Glycosyltransferase</keyword>
<dbReference type="AlphaFoldDB" id="A0A1K2HXP1"/>
<dbReference type="EMBL" id="FPKU01000002">
    <property type="protein sequence ID" value="SFZ84252.1"/>
    <property type="molecule type" value="Genomic_DNA"/>
</dbReference>